<evidence type="ECO:0000256" key="1">
    <source>
        <dbReference type="SAM" id="MobiDB-lite"/>
    </source>
</evidence>
<feature type="region of interest" description="Disordered" evidence="1">
    <location>
        <begin position="1"/>
        <end position="54"/>
    </location>
</feature>
<comment type="caution">
    <text evidence="2">The sequence shown here is derived from an EMBL/GenBank/DDBJ whole genome shotgun (WGS) entry which is preliminary data.</text>
</comment>
<dbReference type="EMBL" id="JARJCW010000020">
    <property type="protein sequence ID" value="KAJ7213923.1"/>
    <property type="molecule type" value="Genomic_DNA"/>
</dbReference>
<dbReference type="AlphaFoldDB" id="A0AAD6YJ12"/>
<keyword evidence="3" id="KW-1185">Reference proteome</keyword>
<sequence length="214" mass="23228">MSTLTKTTSPLRRRTAARARTITPKPPPQRQARGAAPLLATETPTPTNRPWDRLGPLCRSPESCRIARLEAELANRERSAAPRREHAALDEPILRLPNASKVKMQDLQEPIAWNGTPYILVSATPARTMAVARLPAASAPPSPPAPVLGMIKISRSVGRSVGRSIGSTPGIMSSDVTLQSRCIHAVVDNLVKWASIFKPSNFFNFFGLKAPKSE</sequence>
<organism evidence="2 3">
    <name type="scientific">Mycena pura</name>
    <dbReference type="NCBI Taxonomy" id="153505"/>
    <lineage>
        <taxon>Eukaryota</taxon>
        <taxon>Fungi</taxon>
        <taxon>Dikarya</taxon>
        <taxon>Basidiomycota</taxon>
        <taxon>Agaricomycotina</taxon>
        <taxon>Agaricomycetes</taxon>
        <taxon>Agaricomycetidae</taxon>
        <taxon>Agaricales</taxon>
        <taxon>Marasmiineae</taxon>
        <taxon>Mycenaceae</taxon>
        <taxon>Mycena</taxon>
    </lineage>
</organism>
<reference evidence="2" key="1">
    <citation type="submission" date="2023-03" db="EMBL/GenBank/DDBJ databases">
        <title>Massive genome expansion in bonnet fungi (Mycena s.s.) driven by repeated elements and novel gene families across ecological guilds.</title>
        <authorList>
            <consortium name="Lawrence Berkeley National Laboratory"/>
            <person name="Harder C.B."/>
            <person name="Miyauchi S."/>
            <person name="Viragh M."/>
            <person name="Kuo A."/>
            <person name="Thoen E."/>
            <person name="Andreopoulos B."/>
            <person name="Lu D."/>
            <person name="Skrede I."/>
            <person name="Drula E."/>
            <person name="Henrissat B."/>
            <person name="Morin E."/>
            <person name="Kohler A."/>
            <person name="Barry K."/>
            <person name="LaButti K."/>
            <person name="Morin E."/>
            <person name="Salamov A."/>
            <person name="Lipzen A."/>
            <person name="Mereny Z."/>
            <person name="Hegedus B."/>
            <person name="Baldrian P."/>
            <person name="Stursova M."/>
            <person name="Weitz H."/>
            <person name="Taylor A."/>
            <person name="Grigoriev I.V."/>
            <person name="Nagy L.G."/>
            <person name="Martin F."/>
            <person name="Kauserud H."/>
        </authorList>
    </citation>
    <scope>NUCLEOTIDE SEQUENCE</scope>
    <source>
        <strain evidence="2">9144</strain>
    </source>
</reference>
<feature type="compositionally biased region" description="Low complexity" evidence="1">
    <location>
        <begin position="30"/>
        <end position="46"/>
    </location>
</feature>
<protein>
    <submittedName>
        <fullName evidence="2">Uncharacterized protein</fullName>
    </submittedName>
</protein>
<evidence type="ECO:0000313" key="3">
    <source>
        <dbReference type="Proteomes" id="UP001219525"/>
    </source>
</evidence>
<proteinExistence type="predicted"/>
<gene>
    <name evidence="2" type="ORF">GGX14DRAFT_392697</name>
</gene>
<accession>A0AAD6YJ12</accession>
<dbReference type="Proteomes" id="UP001219525">
    <property type="component" value="Unassembled WGS sequence"/>
</dbReference>
<evidence type="ECO:0000313" key="2">
    <source>
        <dbReference type="EMBL" id="KAJ7213923.1"/>
    </source>
</evidence>
<name>A0AAD6YJ12_9AGAR</name>